<sequence>MGNSTSKSKKLVGFVATATLATSMIAGAGNASAQTTDSLKASEPVQERAEDKQLTLFVPPQNVVFVGDTFDPMKDVWAKDKNGKDITSRVTYTGDEKVDLTKMGDYELTFTVSDDEGNTVVQKQRVAVRYKHVTNTAPTILILRDKITLNIGDTFDPMEGVTGSDSEEGDLTHKIYYDNGLDTSKPGTYYITYYLKDSQGKMDLKTRTITVIDQSPEITTPDEFVITEGEQFDPMAGVKATDPEDGDITSKVEYEYYTGSVNKPGTYKVYYKVKDSFGNTANTVATLIVRAKVTETDEAPELKVPAAATITEGDKFNPMTGVSATDKEDGNITDKVTVDGSVDTSKPGTYELTYTVSDSTGNKVTAKQTVTVKQKVETTNEAPVLTVPFTTSLQVGEEFDPMSDVSATDKEDGNLTNKVKYKGNVDTSKPGQYIVEYWVVDSKGVNATATRSVIVKENEETPDMEPKLTVPTGATINVGDKFNPMTGVKAIDNEDGDITDKVTVDGSVNTSKPGTYELTYTVSDSKGHKVTAKQTVTVKQTVVPKDEVPVLTAPTKTTINVGDKFDPMTGVKAIDNEDGDITDKVTVDGSVDTSIPGTYELTYTVSDSNGHTVTAKQTITVKQKVETTNEAPVLTVPFTTSLSVGEEFDPMAGVSASDKEDGNLTNKIKYKGNVDTSKPGKYIVEYWVVDSKGVNATATQSVIVKENEETPDMEPKLTVPTKTTINVGDTFNPLSGVKAIDNEDGDIISKVTVDGSVDASIPGTYELTYTVSDSNGHTVTAKQTVIVKQKVETKDEDPVLTVPTEVTIHVGDKYNPLSGVKAIDKEDGDITEKVIHMGEVDTSKAGNFEVKFLVRDASGNEVTATQKVTVKDTDTENGSDNSNNNSNSGNGSDNNNNNSNSGNGSDNNNNNNSNSGEGSDTTTTTGNVSDNNNTSSTWDNKKDTRKELPKTGANSNNSTAVGIFAILAGMLITFGRKFKKTIK</sequence>
<feature type="region of interest" description="Disordered" evidence="6">
    <location>
        <begin position="864"/>
        <end position="957"/>
    </location>
</feature>
<evidence type="ECO:0000256" key="6">
    <source>
        <dbReference type="SAM" id="MobiDB-lite"/>
    </source>
</evidence>
<name>A0A1Y5Z1Y2_9BACI</name>
<evidence type="ECO:0000256" key="5">
    <source>
        <dbReference type="ARBA" id="ARBA00023088"/>
    </source>
</evidence>
<keyword evidence="7" id="KW-0472">Membrane</keyword>
<evidence type="ECO:0000256" key="3">
    <source>
        <dbReference type="ARBA" id="ARBA00022525"/>
    </source>
</evidence>
<comment type="subcellular location">
    <subcellularLocation>
        <location evidence="1">Secreted</location>
        <location evidence="1">Cell wall</location>
        <topology evidence="1">Peptidoglycan-anchor</topology>
    </subcellularLocation>
</comment>
<evidence type="ECO:0000256" key="8">
    <source>
        <dbReference type="SAM" id="SignalP"/>
    </source>
</evidence>
<keyword evidence="4 8" id="KW-0732">Signal</keyword>
<dbReference type="PROSITE" id="PS50847">
    <property type="entry name" value="GRAM_POS_ANCHORING"/>
    <property type="match status" value="1"/>
</dbReference>
<proteinExistence type="predicted"/>
<dbReference type="AlphaFoldDB" id="A0A1Y5Z1Y2"/>
<feature type="compositionally biased region" description="Basic and acidic residues" evidence="6">
    <location>
        <begin position="939"/>
        <end position="949"/>
    </location>
</feature>
<dbReference type="Proteomes" id="UP000194439">
    <property type="component" value="Unassembled WGS sequence"/>
</dbReference>
<dbReference type="EMBL" id="FWZD01000033">
    <property type="protein sequence ID" value="SMD77845.1"/>
    <property type="molecule type" value="Genomic_DNA"/>
</dbReference>
<dbReference type="Pfam" id="PF16403">
    <property type="entry name" value="Bact_surface_Ig-like"/>
    <property type="match status" value="10"/>
</dbReference>
<dbReference type="InterPro" id="IPR019931">
    <property type="entry name" value="LPXTG_anchor"/>
</dbReference>
<feature type="compositionally biased region" description="Low complexity" evidence="6">
    <location>
        <begin position="876"/>
        <end position="938"/>
    </location>
</feature>
<dbReference type="Pfam" id="PF00746">
    <property type="entry name" value="Gram_pos_anchor"/>
    <property type="match status" value="1"/>
</dbReference>
<evidence type="ECO:0000256" key="1">
    <source>
        <dbReference type="ARBA" id="ARBA00004168"/>
    </source>
</evidence>
<evidence type="ECO:0000313" key="10">
    <source>
        <dbReference type="EMBL" id="SMD77845.1"/>
    </source>
</evidence>
<feature type="signal peptide" evidence="8">
    <location>
        <begin position="1"/>
        <end position="28"/>
    </location>
</feature>
<evidence type="ECO:0000256" key="4">
    <source>
        <dbReference type="ARBA" id="ARBA00022729"/>
    </source>
</evidence>
<keyword evidence="5" id="KW-0572">Peptidoglycan-anchor</keyword>
<feature type="domain" description="Gram-positive cocci surface proteins LPxTG" evidence="9">
    <location>
        <begin position="948"/>
        <end position="983"/>
    </location>
</feature>
<keyword evidence="7" id="KW-1133">Transmembrane helix</keyword>
<feature type="transmembrane region" description="Helical" evidence="7">
    <location>
        <begin position="958"/>
        <end position="975"/>
    </location>
</feature>
<accession>A0A1Y5Z1Y2</accession>
<dbReference type="InterPro" id="IPR032179">
    <property type="entry name" value="Cry22Aa_Ig-like"/>
</dbReference>
<keyword evidence="7" id="KW-0812">Transmembrane</keyword>
<dbReference type="InterPro" id="IPR050728">
    <property type="entry name" value="Zinc_Metalloprotease_M4"/>
</dbReference>
<dbReference type="RefSeq" id="WP_088027738.1">
    <property type="nucleotide sequence ID" value="NZ_FWZD01000033.1"/>
</dbReference>
<evidence type="ECO:0000313" key="11">
    <source>
        <dbReference type="Proteomes" id="UP000194439"/>
    </source>
</evidence>
<dbReference type="NCBIfam" id="TIGR01167">
    <property type="entry name" value="LPXTG_anchor"/>
    <property type="match status" value="1"/>
</dbReference>
<feature type="chain" id="PRO_5038392034" evidence="8">
    <location>
        <begin position="29"/>
        <end position="983"/>
    </location>
</feature>
<dbReference type="PANTHER" id="PTHR33794">
    <property type="entry name" value="BACILLOLYSIN"/>
    <property type="match status" value="1"/>
</dbReference>
<evidence type="ECO:0000256" key="7">
    <source>
        <dbReference type="SAM" id="Phobius"/>
    </source>
</evidence>
<dbReference type="PANTHER" id="PTHR33794:SF3">
    <property type="entry name" value="NEUTRAL PROTEASE B"/>
    <property type="match status" value="1"/>
</dbReference>
<protein>
    <submittedName>
        <fullName evidence="10">Pesticidal crystal protein cry22Aa</fullName>
    </submittedName>
</protein>
<dbReference type="Gene3D" id="2.60.40.10">
    <property type="entry name" value="Immunoglobulins"/>
    <property type="match status" value="10"/>
</dbReference>
<evidence type="ECO:0000259" key="9">
    <source>
        <dbReference type="PROSITE" id="PS50847"/>
    </source>
</evidence>
<gene>
    <name evidence="10" type="ORF">BACERE00185_00964</name>
</gene>
<organism evidence="10 11">
    <name type="scientific">Bacillus mobilis</name>
    <dbReference type="NCBI Taxonomy" id="2026190"/>
    <lineage>
        <taxon>Bacteria</taxon>
        <taxon>Bacillati</taxon>
        <taxon>Bacillota</taxon>
        <taxon>Bacilli</taxon>
        <taxon>Bacillales</taxon>
        <taxon>Bacillaceae</taxon>
        <taxon>Bacillus</taxon>
        <taxon>Bacillus cereus group</taxon>
    </lineage>
</organism>
<keyword evidence="3" id="KW-0964">Secreted</keyword>
<reference evidence="11" key="1">
    <citation type="submission" date="2017-04" db="EMBL/GenBank/DDBJ databases">
        <authorList>
            <person name="Criscuolo A."/>
        </authorList>
    </citation>
    <scope>NUCLEOTIDE SEQUENCE [LARGE SCALE GENOMIC DNA]</scope>
</reference>
<dbReference type="InterPro" id="IPR013783">
    <property type="entry name" value="Ig-like_fold"/>
</dbReference>
<keyword evidence="2" id="KW-0134">Cell wall</keyword>
<evidence type="ECO:0000256" key="2">
    <source>
        <dbReference type="ARBA" id="ARBA00022512"/>
    </source>
</evidence>